<proteinExistence type="predicted"/>
<dbReference type="PATRIC" id="fig|1129794.4.peg.4350"/>
<name>K7ACD3_9ALTE</name>
<dbReference type="eggNOG" id="COG3437">
    <property type="taxonomic scope" value="Bacteria"/>
</dbReference>
<dbReference type="CDD" id="cd00077">
    <property type="entry name" value="HDc"/>
    <property type="match status" value="1"/>
</dbReference>
<dbReference type="KEGG" id="gps:C427_4368"/>
<keyword evidence="1" id="KW-0597">Phosphoprotein</keyword>
<evidence type="ECO:0008006" key="6">
    <source>
        <dbReference type="Google" id="ProtNLM"/>
    </source>
</evidence>
<evidence type="ECO:0000259" key="3">
    <source>
        <dbReference type="PROSITE" id="PS51832"/>
    </source>
</evidence>
<dbReference type="InterPro" id="IPR001789">
    <property type="entry name" value="Sig_transdc_resp-reg_receiver"/>
</dbReference>
<dbReference type="OrthoDB" id="9802066at2"/>
<dbReference type="EMBL" id="CP003837">
    <property type="protein sequence ID" value="AGH46470.1"/>
    <property type="molecule type" value="Genomic_DNA"/>
</dbReference>
<feature type="modified residue" description="4-aspartylphosphate" evidence="1">
    <location>
        <position position="54"/>
    </location>
</feature>
<dbReference type="PROSITE" id="PS51832">
    <property type="entry name" value="HD_GYP"/>
    <property type="match status" value="1"/>
</dbReference>
<dbReference type="SUPFAM" id="SSF109604">
    <property type="entry name" value="HD-domain/PDEase-like"/>
    <property type="match status" value="1"/>
</dbReference>
<keyword evidence="5" id="KW-1185">Reference proteome</keyword>
<reference evidence="4 5" key="1">
    <citation type="journal article" date="2013" name="Genome Announc.">
        <title>Complete Genome Sequence of Glaciecola psychrophila Strain 170T.</title>
        <authorList>
            <person name="Yin J."/>
            <person name="Chen J."/>
            <person name="Liu G."/>
            <person name="Yu Y."/>
            <person name="Song L."/>
            <person name="Wang X."/>
            <person name="Qu X."/>
        </authorList>
    </citation>
    <scope>NUCLEOTIDE SEQUENCE [LARGE SCALE GENOMIC DNA]</scope>
    <source>
        <strain evidence="4 5">170</strain>
    </source>
</reference>
<dbReference type="SMART" id="SM00448">
    <property type="entry name" value="REC"/>
    <property type="match status" value="1"/>
</dbReference>
<dbReference type="PROSITE" id="PS50110">
    <property type="entry name" value="RESPONSE_REGULATORY"/>
    <property type="match status" value="1"/>
</dbReference>
<accession>K7ACD3</accession>
<evidence type="ECO:0000256" key="1">
    <source>
        <dbReference type="PROSITE-ProRule" id="PRU00169"/>
    </source>
</evidence>
<dbReference type="InterPro" id="IPR003607">
    <property type="entry name" value="HD/PDEase_dom"/>
</dbReference>
<evidence type="ECO:0000259" key="2">
    <source>
        <dbReference type="PROSITE" id="PS50110"/>
    </source>
</evidence>
<dbReference type="AlphaFoldDB" id="K7ACD3"/>
<gene>
    <name evidence="4" type="ORF">C427_4368</name>
</gene>
<feature type="domain" description="HD-GYP" evidence="3">
    <location>
        <begin position="156"/>
        <end position="357"/>
    </location>
</feature>
<dbReference type="PANTHER" id="PTHR45228">
    <property type="entry name" value="CYCLIC DI-GMP PHOSPHODIESTERASE TM_0186-RELATED"/>
    <property type="match status" value="1"/>
</dbReference>
<dbReference type="RefSeq" id="WP_007639179.1">
    <property type="nucleotide sequence ID" value="NC_020514.1"/>
</dbReference>
<protein>
    <recommendedName>
        <fullName evidence="6">Response regulator receiver modulated metal dependent phosphohydrolase</fullName>
    </recommendedName>
</protein>
<dbReference type="Proteomes" id="UP000011864">
    <property type="component" value="Chromosome"/>
</dbReference>
<dbReference type="Gene3D" id="3.40.50.2300">
    <property type="match status" value="1"/>
</dbReference>
<dbReference type="STRING" id="1129794.C427_4368"/>
<dbReference type="Gene3D" id="1.10.3210.10">
    <property type="entry name" value="Hypothetical protein af1432"/>
    <property type="match status" value="1"/>
</dbReference>
<organism evidence="4 5">
    <name type="scientific">Paraglaciecola psychrophila 170</name>
    <dbReference type="NCBI Taxonomy" id="1129794"/>
    <lineage>
        <taxon>Bacteria</taxon>
        <taxon>Pseudomonadati</taxon>
        <taxon>Pseudomonadota</taxon>
        <taxon>Gammaproteobacteria</taxon>
        <taxon>Alteromonadales</taxon>
        <taxon>Alteromonadaceae</taxon>
        <taxon>Paraglaciecola</taxon>
    </lineage>
</organism>
<feature type="domain" description="Response regulatory" evidence="2">
    <location>
        <begin position="4"/>
        <end position="122"/>
    </location>
</feature>
<dbReference type="InterPro" id="IPR037522">
    <property type="entry name" value="HD_GYP_dom"/>
</dbReference>
<sequence length="357" mass="40223">MITKILIVDDEAYIREELLETINAEGYKCCEAANGEEALNILRSDNEIAIVLTDIQMPGKDGIEMIREAKQESCKNRNIEFIIMTGHGGSAEAISALKLGVLDFIEKPIDIEHLCHVVRRAEELVTLRRTKEHYQASLEADVHAKTIKVRNLLKNVEDAYDEALTCLAVAAEFKDPETGHHIQRIGEYSKFMAHQLGWSEERQHMMLLAAPLHDVGKIGTPEIVLLKPGKLDPDEVEIMKEHSQNGFNILSHAEHSVMKMAATIARNHHERWNGGGYPRGLKGTEIPIEARIVAVVDVYDALRSKRPYKPEFDQEKTLSIMLDGDGRTDPSHFDPQMLDILRNNSEQFDAIYKGLAD</sequence>
<dbReference type="InterPro" id="IPR011006">
    <property type="entry name" value="CheY-like_superfamily"/>
</dbReference>
<dbReference type="HOGENOM" id="CLU_000445_92_10_6"/>
<dbReference type="SUPFAM" id="SSF52172">
    <property type="entry name" value="CheY-like"/>
    <property type="match status" value="1"/>
</dbReference>
<dbReference type="Pfam" id="PF00072">
    <property type="entry name" value="Response_reg"/>
    <property type="match status" value="1"/>
</dbReference>
<evidence type="ECO:0000313" key="4">
    <source>
        <dbReference type="EMBL" id="AGH46470.1"/>
    </source>
</evidence>
<dbReference type="GO" id="GO:0000160">
    <property type="term" value="P:phosphorelay signal transduction system"/>
    <property type="evidence" value="ECO:0007669"/>
    <property type="project" value="InterPro"/>
</dbReference>
<evidence type="ECO:0000313" key="5">
    <source>
        <dbReference type="Proteomes" id="UP000011864"/>
    </source>
</evidence>
<dbReference type="CDD" id="cd17536">
    <property type="entry name" value="REC_YesN-like"/>
    <property type="match status" value="1"/>
</dbReference>
<dbReference type="GO" id="GO:0008081">
    <property type="term" value="F:phosphoric diester hydrolase activity"/>
    <property type="evidence" value="ECO:0007669"/>
    <property type="project" value="UniProtKB-ARBA"/>
</dbReference>
<dbReference type="Pfam" id="PF13487">
    <property type="entry name" value="HD_5"/>
    <property type="match status" value="1"/>
</dbReference>
<dbReference type="InterPro" id="IPR052020">
    <property type="entry name" value="Cyclic_di-GMP/3'3'-cGAMP_PDE"/>
</dbReference>
<dbReference type="SMART" id="SM00471">
    <property type="entry name" value="HDc"/>
    <property type="match status" value="1"/>
</dbReference>